<dbReference type="Proteomes" id="UP000256964">
    <property type="component" value="Unassembled WGS sequence"/>
</dbReference>
<proteinExistence type="predicted"/>
<evidence type="ECO:0000313" key="1">
    <source>
        <dbReference type="EMBL" id="RDX49728.1"/>
    </source>
</evidence>
<reference evidence="1 2" key="1">
    <citation type="journal article" date="2018" name="Biotechnol. Biofuels">
        <title>Integrative visual omics of the white-rot fungus Polyporus brumalis exposes the biotechnological potential of its oxidative enzymes for delignifying raw plant biomass.</title>
        <authorList>
            <person name="Miyauchi S."/>
            <person name="Rancon A."/>
            <person name="Drula E."/>
            <person name="Hage H."/>
            <person name="Chaduli D."/>
            <person name="Favel A."/>
            <person name="Grisel S."/>
            <person name="Henrissat B."/>
            <person name="Herpoel-Gimbert I."/>
            <person name="Ruiz-Duenas F.J."/>
            <person name="Chevret D."/>
            <person name="Hainaut M."/>
            <person name="Lin J."/>
            <person name="Wang M."/>
            <person name="Pangilinan J."/>
            <person name="Lipzen A."/>
            <person name="Lesage-Meessen L."/>
            <person name="Navarro D."/>
            <person name="Riley R."/>
            <person name="Grigoriev I.V."/>
            <person name="Zhou S."/>
            <person name="Raouche S."/>
            <person name="Rosso M.N."/>
        </authorList>
    </citation>
    <scope>NUCLEOTIDE SEQUENCE [LARGE SCALE GENOMIC DNA]</scope>
    <source>
        <strain evidence="1 2">BRFM 1820</strain>
    </source>
</reference>
<protein>
    <submittedName>
        <fullName evidence="1">Uncharacterized protein</fullName>
    </submittedName>
</protein>
<gene>
    <name evidence="1" type="ORF">OH76DRAFT_509029</name>
</gene>
<accession>A0A371DB15</accession>
<name>A0A371DB15_9APHY</name>
<dbReference type="AlphaFoldDB" id="A0A371DB15"/>
<dbReference type="EMBL" id="KZ857403">
    <property type="protein sequence ID" value="RDX49728.1"/>
    <property type="molecule type" value="Genomic_DNA"/>
</dbReference>
<keyword evidence="2" id="KW-1185">Reference proteome</keyword>
<organism evidence="1 2">
    <name type="scientific">Lentinus brumalis</name>
    <dbReference type="NCBI Taxonomy" id="2498619"/>
    <lineage>
        <taxon>Eukaryota</taxon>
        <taxon>Fungi</taxon>
        <taxon>Dikarya</taxon>
        <taxon>Basidiomycota</taxon>
        <taxon>Agaricomycotina</taxon>
        <taxon>Agaricomycetes</taxon>
        <taxon>Polyporales</taxon>
        <taxon>Polyporaceae</taxon>
        <taxon>Lentinus</taxon>
    </lineage>
</organism>
<evidence type="ECO:0000313" key="2">
    <source>
        <dbReference type="Proteomes" id="UP000256964"/>
    </source>
</evidence>
<sequence length="167" mass="17927">MLADGMLLTELQGPPTVGSVVQAGSDSSRVAKTAAHVPPIDSRGAGYDCLRIALVIFAWCAKRHAPRPSSPANAYFALCHSCPATSPTWRGKRPATSPAPCALGTQLSSVSDRARAEARERVYVQGRPVPAQGTYSRLSQIVANRPSWCHQMYIDSSQPCTNQLTYT</sequence>